<sequence>MLLRKPISETAELRKTFADYSLISRDLGPKILIGANDKDNFRKEKDRVGSRYRVQGAFPGLYELGHDHGRKDDVLVANLGQPESIRSRLRGNRTEEKKYDSAEEREVSSDAAEKEINSLPSILRLSPSRPQPVSERHDDIVDESDSASVCGVLLEDGTTCTTIPIKGRKRCAEHKGKKLSRVSPENHIPCEVPTARESKETEDTCGVILPDMWLFGRKQEAEVGPFSAWILLAHIRVLVVFHDVFDNEQNVGGAQINLEGVYIWPFRQLLLVANSGKENDSGQEDNNLLSNPYHLDKKSLNLSPDDNMHVEGFALSVFAKADKQDRAGRADLHISTCWLLAVLLLQNTCISSLDVLLCMGTAKTFYAAAIFFETLSQFGPVPPDIEQKQKYAAWKAADIRKAIKEGRKPTPGDPVDDDNDLPIPSSRPSGSYDHGANVPPPPPSSYPSNDLLPPPTGPSDSPYQHPYSHQPYHQDPSQHMPPPQNYSAHEPSPNSLPNFQSYPSFSESSLPSTPPHYPSHYQNPEPYYSSPHSAPAPSSASFSSAPPPPPYSSNGRINIAPVLDPAPSPAQKYHYDSSYQPGPEKVAEAHKAARFAVGALAFDEVSTAVEHLKKSLELLTNPSAGAGH</sequence>
<keyword evidence="5" id="KW-0963">Cytoplasm</keyword>
<dbReference type="InterPro" id="IPR039431">
    <property type="entry name" value="Vta1/CALS_N"/>
</dbReference>
<comment type="subcellular location">
    <subcellularLocation>
        <location evidence="2">Cytoplasm</location>
    </subcellularLocation>
    <subcellularLocation>
        <location evidence="1">Endosome membrane</location>
        <topology evidence="1">Peripheral membrane protein</topology>
    </subcellularLocation>
</comment>
<comment type="similarity">
    <text evidence="3">Belongs to the VTA1 family.</text>
</comment>
<keyword evidence="8" id="KW-0472">Membrane</keyword>
<evidence type="ECO:0000313" key="13">
    <source>
        <dbReference type="Proteomes" id="UP000682877"/>
    </source>
</evidence>
<evidence type="ECO:0000313" key="12">
    <source>
        <dbReference type="EMBL" id="CAE5965672.1"/>
    </source>
</evidence>
<accession>A0A8S1ZUJ2</accession>
<evidence type="ECO:0000256" key="4">
    <source>
        <dbReference type="ARBA" id="ARBA00022448"/>
    </source>
</evidence>
<feature type="domain" description="Vta1/callose synthase N-terminal" evidence="10">
    <location>
        <begin position="360"/>
        <end position="405"/>
    </location>
</feature>
<evidence type="ECO:0008006" key="14">
    <source>
        <dbReference type="Google" id="ProtNLM"/>
    </source>
</evidence>
<name>A0A8S1ZUJ2_ARAAE</name>
<organism evidence="12 13">
    <name type="scientific">Arabidopsis arenosa</name>
    <name type="common">Sand rock-cress</name>
    <name type="synonym">Cardaminopsis arenosa</name>
    <dbReference type="NCBI Taxonomy" id="38785"/>
    <lineage>
        <taxon>Eukaryota</taxon>
        <taxon>Viridiplantae</taxon>
        <taxon>Streptophyta</taxon>
        <taxon>Embryophyta</taxon>
        <taxon>Tracheophyta</taxon>
        <taxon>Spermatophyta</taxon>
        <taxon>Magnoliopsida</taxon>
        <taxon>eudicotyledons</taxon>
        <taxon>Gunneridae</taxon>
        <taxon>Pentapetalae</taxon>
        <taxon>rosids</taxon>
        <taxon>malvids</taxon>
        <taxon>Brassicales</taxon>
        <taxon>Brassicaceae</taxon>
        <taxon>Camelineae</taxon>
        <taxon>Arabidopsis</taxon>
    </lineage>
</organism>
<keyword evidence="4" id="KW-0813">Transport</keyword>
<keyword evidence="7" id="KW-0653">Protein transport</keyword>
<feature type="domain" description="Vta1 C-terminal" evidence="11">
    <location>
        <begin position="583"/>
        <end position="620"/>
    </location>
</feature>
<keyword evidence="13" id="KW-1185">Reference proteome</keyword>
<feature type="compositionally biased region" description="Low complexity" evidence="9">
    <location>
        <begin position="524"/>
        <end position="544"/>
    </location>
</feature>
<gene>
    <name evidence="12" type="ORF">AARE701A_LOCUS5996</name>
</gene>
<dbReference type="Gene3D" id="1.25.40.270">
    <property type="entry name" value="Vacuolar protein sorting-associated protein vta1"/>
    <property type="match status" value="1"/>
</dbReference>
<feature type="compositionally biased region" description="Low complexity" evidence="9">
    <location>
        <begin position="501"/>
        <end position="511"/>
    </location>
</feature>
<dbReference type="Pfam" id="PF04652">
    <property type="entry name" value="Vta1"/>
    <property type="match status" value="1"/>
</dbReference>
<dbReference type="InterPro" id="IPR044538">
    <property type="entry name" value="Vta1-like"/>
</dbReference>
<dbReference type="InterPro" id="IPR023175">
    <property type="entry name" value="Vta1/CALS_N_sf"/>
</dbReference>
<keyword evidence="6" id="KW-0967">Endosome</keyword>
<evidence type="ECO:0000256" key="8">
    <source>
        <dbReference type="ARBA" id="ARBA00023136"/>
    </source>
</evidence>
<evidence type="ECO:0000256" key="5">
    <source>
        <dbReference type="ARBA" id="ARBA00022490"/>
    </source>
</evidence>
<evidence type="ECO:0000256" key="9">
    <source>
        <dbReference type="SAM" id="MobiDB-lite"/>
    </source>
</evidence>
<evidence type="ECO:0000256" key="7">
    <source>
        <dbReference type="ARBA" id="ARBA00022927"/>
    </source>
</evidence>
<evidence type="ECO:0000256" key="6">
    <source>
        <dbReference type="ARBA" id="ARBA00022753"/>
    </source>
</evidence>
<feature type="region of interest" description="Disordered" evidence="9">
    <location>
        <begin position="403"/>
        <end position="585"/>
    </location>
</feature>
<evidence type="ECO:0000256" key="2">
    <source>
        <dbReference type="ARBA" id="ARBA00004496"/>
    </source>
</evidence>
<feature type="region of interest" description="Disordered" evidence="9">
    <location>
        <begin position="90"/>
        <end position="114"/>
    </location>
</feature>
<dbReference type="Proteomes" id="UP000682877">
    <property type="component" value="Chromosome 3"/>
</dbReference>
<evidence type="ECO:0000259" key="11">
    <source>
        <dbReference type="Pfam" id="PF18097"/>
    </source>
</evidence>
<dbReference type="GO" id="GO:0010008">
    <property type="term" value="C:endosome membrane"/>
    <property type="evidence" value="ECO:0007669"/>
    <property type="project" value="UniProtKB-SubCell"/>
</dbReference>
<proteinExistence type="inferred from homology"/>
<evidence type="ECO:0000256" key="1">
    <source>
        <dbReference type="ARBA" id="ARBA00004481"/>
    </source>
</evidence>
<evidence type="ECO:0000259" key="10">
    <source>
        <dbReference type="Pfam" id="PF04652"/>
    </source>
</evidence>
<reference evidence="12" key="1">
    <citation type="submission" date="2021-01" db="EMBL/GenBank/DDBJ databases">
        <authorList>
            <person name="Bezrukov I."/>
        </authorList>
    </citation>
    <scope>NUCLEOTIDE SEQUENCE</scope>
</reference>
<dbReference type="InterPro" id="IPR041212">
    <property type="entry name" value="Vta1_C"/>
</dbReference>
<dbReference type="PANTHER" id="PTHR46009:SF1">
    <property type="entry name" value="VACUOLAR PROTEIN SORTING-ASSOCIATED PROTEIN VTA1 HOMOLOG"/>
    <property type="match status" value="1"/>
</dbReference>
<dbReference type="PANTHER" id="PTHR46009">
    <property type="entry name" value="VACUOLAR PROTEIN SORTING-ASSOCIATED PROTEIN VTA1 HOMOLOG"/>
    <property type="match status" value="1"/>
</dbReference>
<evidence type="ECO:0000256" key="3">
    <source>
        <dbReference type="ARBA" id="ARBA00007895"/>
    </source>
</evidence>
<dbReference type="AlphaFoldDB" id="A0A8S1ZUJ2"/>
<dbReference type="Gene3D" id="1.20.5.420">
    <property type="entry name" value="Immunoglobulin FC, subunit C"/>
    <property type="match status" value="1"/>
</dbReference>
<dbReference type="GO" id="GO:0015031">
    <property type="term" value="P:protein transport"/>
    <property type="evidence" value="ECO:0007669"/>
    <property type="project" value="UniProtKB-KW"/>
</dbReference>
<dbReference type="EMBL" id="LR999453">
    <property type="protein sequence ID" value="CAE5965672.1"/>
    <property type="molecule type" value="Genomic_DNA"/>
</dbReference>
<protein>
    <recommendedName>
        <fullName evidence="14">Hydroxyproline-rich glycoprotein family protein</fullName>
    </recommendedName>
</protein>
<feature type="compositionally biased region" description="Basic and acidic residues" evidence="9">
    <location>
        <begin position="92"/>
        <end position="114"/>
    </location>
</feature>
<dbReference type="Pfam" id="PF18097">
    <property type="entry name" value="Vta1_C"/>
    <property type="match status" value="1"/>
</dbReference>
<dbReference type="GO" id="GO:0032511">
    <property type="term" value="P:late endosome to vacuole transport via multivesicular body sorting pathway"/>
    <property type="evidence" value="ECO:0007669"/>
    <property type="project" value="InterPro"/>
</dbReference>
<dbReference type="GO" id="GO:0005771">
    <property type="term" value="C:multivesicular body"/>
    <property type="evidence" value="ECO:0007669"/>
    <property type="project" value="TreeGrafter"/>
</dbReference>